<reference evidence="1 2" key="1">
    <citation type="submission" date="2018-07" db="EMBL/GenBank/DDBJ databases">
        <title>Genomic Encyclopedia of Type Strains, Phase III (KMG-III): the genomes of soil and plant-associated and newly described type strains.</title>
        <authorList>
            <person name="Whitman W."/>
        </authorList>
    </citation>
    <scope>NUCLEOTIDE SEQUENCE [LARGE SCALE GENOMIC DNA]</scope>
    <source>
        <strain evidence="1 2">31-25a</strain>
    </source>
</reference>
<gene>
    <name evidence="1" type="ORF">C7476_13119</name>
</gene>
<dbReference type="AlphaFoldDB" id="A0A368YCS4"/>
<proteinExistence type="predicted"/>
<organism evidence="1 2">
    <name type="scientific">Phyllobacterium bourgognense</name>
    <dbReference type="NCBI Taxonomy" id="314236"/>
    <lineage>
        <taxon>Bacteria</taxon>
        <taxon>Pseudomonadati</taxon>
        <taxon>Pseudomonadota</taxon>
        <taxon>Alphaproteobacteria</taxon>
        <taxon>Hyphomicrobiales</taxon>
        <taxon>Phyllobacteriaceae</taxon>
        <taxon>Phyllobacterium</taxon>
    </lineage>
</organism>
<dbReference type="Proteomes" id="UP000253324">
    <property type="component" value="Unassembled WGS sequence"/>
</dbReference>
<dbReference type="EMBL" id="QPJM01000031">
    <property type="protein sequence ID" value="RCW78051.1"/>
    <property type="molecule type" value="Genomic_DNA"/>
</dbReference>
<sequence>MIVLALGFAAGRYWEATQRKRTETDPHSTATIVNVWTEQRGRSSHEIKMGKIAFVRQQEGRPIDCRITIYLEICPPVLRKSAN</sequence>
<protein>
    <submittedName>
        <fullName evidence="1">Uncharacterized protein</fullName>
    </submittedName>
</protein>
<accession>A0A368YCS4</accession>
<name>A0A368YCS4_9HYPH</name>
<comment type="caution">
    <text evidence="1">The sequence shown here is derived from an EMBL/GenBank/DDBJ whole genome shotgun (WGS) entry which is preliminary data.</text>
</comment>
<evidence type="ECO:0000313" key="2">
    <source>
        <dbReference type="Proteomes" id="UP000253324"/>
    </source>
</evidence>
<keyword evidence="2" id="KW-1185">Reference proteome</keyword>
<evidence type="ECO:0000313" key="1">
    <source>
        <dbReference type="EMBL" id="RCW78051.1"/>
    </source>
</evidence>